<name>A0A6J6E6H6_9ZZZZ</name>
<accession>A0A6J6E6H6</accession>
<reference evidence="2" key="1">
    <citation type="submission" date="2020-05" db="EMBL/GenBank/DDBJ databases">
        <authorList>
            <person name="Chiriac C."/>
            <person name="Salcher M."/>
            <person name="Ghai R."/>
            <person name="Kavagutti S V."/>
        </authorList>
    </citation>
    <scope>NUCLEOTIDE SEQUENCE</scope>
</reference>
<feature type="region of interest" description="Disordered" evidence="1">
    <location>
        <begin position="221"/>
        <end position="243"/>
    </location>
</feature>
<gene>
    <name evidence="2" type="ORF">UFOPK1704_00479</name>
</gene>
<sequence length="410" mass="42517">MTAIPARRRRRLIAAVVTSALTMVSLPSGLVLGTNMLLNDSSGQNVETSDVIRIPSTPTHLVALTNARNEVAALALFALAPSGQGGTIISVPVGAAADVGPDVAPRRLGDAFATGGIDALRTDVEDLLNITVDSSSVHSAAEFAIELQGIGTQSITLAQPVIDVDAVGTEVVVVDAGATTVTPEKIAAGLVASRIGVEESTRLATIKSLWTAVSRAGAGTVVDPSEEAVPTTVTEDNSDTEPPSSVQEYLAGMLQGRIDVWQFIATRITDTQRNPSALDLYSLDGGEVLMVMASAAPSAMRLVSNNLTVMIDVPFNNSTYAQEAVTRLAYAGANVVLVRQISEAPAEKTIAYVNDSIARAEVETYAGLIGPIEPVETLERIDGVNVRIVLGNEFVAFLGAGGGSTTTVAQ</sequence>
<dbReference type="EMBL" id="CAEZTQ010000072">
    <property type="protein sequence ID" value="CAB4571747.1"/>
    <property type="molecule type" value="Genomic_DNA"/>
</dbReference>
<organism evidence="2">
    <name type="scientific">freshwater metagenome</name>
    <dbReference type="NCBI Taxonomy" id="449393"/>
    <lineage>
        <taxon>unclassified sequences</taxon>
        <taxon>metagenomes</taxon>
        <taxon>ecological metagenomes</taxon>
    </lineage>
</organism>
<dbReference type="AlphaFoldDB" id="A0A6J6E6H6"/>
<evidence type="ECO:0000256" key="1">
    <source>
        <dbReference type="SAM" id="MobiDB-lite"/>
    </source>
</evidence>
<feature type="compositionally biased region" description="Polar residues" evidence="1">
    <location>
        <begin position="231"/>
        <end position="243"/>
    </location>
</feature>
<protein>
    <submittedName>
        <fullName evidence="2">Unannotated protein</fullName>
    </submittedName>
</protein>
<evidence type="ECO:0000313" key="2">
    <source>
        <dbReference type="EMBL" id="CAB4571747.1"/>
    </source>
</evidence>
<proteinExistence type="predicted"/>